<sequence>MITQLAAYGSFINDQSVAYNKSASEHVFQIIRQFEKIYFSNWQTEFK</sequence>
<reference evidence="1 2" key="1">
    <citation type="journal article" date="2012" name="J. Bacteriol.">
        <title>Complete genome sequence of Klebsiella pneumoniae subsp. pneumoniae HS11286, a multidrug-resistant strain isolated from human sputum.</title>
        <authorList>
            <person name="Liu P."/>
            <person name="Li P."/>
            <person name="Jiang X."/>
            <person name="Bi D."/>
            <person name="Xie Y."/>
            <person name="Tai C."/>
            <person name="Deng Z."/>
            <person name="Rajakumar K."/>
            <person name="Ou H.Y."/>
        </authorList>
    </citation>
    <scope>NUCLEOTIDE SEQUENCE [LARGE SCALE GENOMIC DNA]</scope>
    <source>
        <strain evidence="1 2">HS11286</strain>
    </source>
</reference>
<dbReference type="RefSeq" id="YP_005225469.1">
    <property type="nucleotide sequence ID" value="NC_016845.1"/>
</dbReference>
<evidence type="ECO:0000313" key="1">
    <source>
        <dbReference type="EMBL" id="AEW59867.1"/>
    </source>
</evidence>
<gene>
    <name evidence="1" type="ordered locus">KPHS_11690</name>
</gene>
<organism evidence="1 2">
    <name type="scientific">Klebsiella pneumoniae subsp. pneumoniae (strain HS11286)</name>
    <dbReference type="NCBI Taxonomy" id="1125630"/>
    <lineage>
        <taxon>Bacteria</taxon>
        <taxon>Pseudomonadati</taxon>
        <taxon>Pseudomonadota</taxon>
        <taxon>Gammaproteobacteria</taxon>
        <taxon>Enterobacterales</taxon>
        <taxon>Enterobacteriaceae</taxon>
        <taxon>Klebsiella/Raoultella group</taxon>
        <taxon>Klebsiella</taxon>
        <taxon>Klebsiella pneumoniae complex</taxon>
    </lineage>
</organism>
<protein>
    <submittedName>
        <fullName evidence="1">Uncharacterized protein</fullName>
    </submittedName>
</protein>
<proteinExistence type="predicted"/>
<evidence type="ECO:0000313" key="2">
    <source>
        <dbReference type="Proteomes" id="UP000007841"/>
    </source>
</evidence>
<dbReference type="STRING" id="1125630.KPHS_11690"/>
<dbReference type="Proteomes" id="UP000007841">
    <property type="component" value="Chromosome"/>
</dbReference>
<accession>A0A0H3GP39</accession>
<dbReference type="GeneID" id="11846167"/>
<keyword evidence="2" id="KW-1185">Reference proteome</keyword>
<name>A0A0H3GP39_KLEPH</name>
<dbReference type="RefSeq" id="WP_004225725.1">
    <property type="nucleotide sequence ID" value="NC_016845.1"/>
</dbReference>
<dbReference type="KEGG" id="kpm:KPHS_11690"/>
<dbReference type="EMBL" id="CP003200">
    <property type="protein sequence ID" value="AEW59867.1"/>
    <property type="molecule type" value="Genomic_DNA"/>
</dbReference>
<dbReference type="HOGENOM" id="CLU_3169153_0_0_6"/>
<dbReference type="AlphaFoldDB" id="A0A0H3GP39"/>